<gene>
    <name evidence="2" type="ORF">H9777_13890</name>
</gene>
<dbReference type="EMBL" id="JAHLFW010000112">
    <property type="protein sequence ID" value="MBU3839368.1"/>
    <property type="molecule type" value="Genomic_DNA"/>
</dbReference>
<dbReference type="Proteomes" id="UP000783796">
    <property type="component" value="Unassembled WGS sequence"/>
</dbReference>
<protein>
    <recommendedName>
        <fullName evidence="4">Lipocalin-like domain-containing protein</fullName>
    </recommendedName>
</protein>
<accession>A0A948X0D0</accession>
<evidence type="ECO:0000256" key="1">
    <source>
        <dbReference type="SAM" id="SignalP"/>
    </source>
</evidence>
<sequence>MKSMKYLTMLMLLFLSAALMGCSKDEDPDEIISTSIVGEWYMEDDTQSITYKFNSNLRGTYLEVNYDAYGEETTRNSENFEYSLSESSSGMKTVVLVFETQSFRYNYDVTATKLLLYHNNGESYLEFKRR</sequence>
<evidence type="ECO:0000313" key="2">
    <source>
        <dbReference type="EMBL" id="MBU3839368.1"/>
    </source>
</evidence>
<keyword evidence="1" id="KW-0732">Signal</keyword>
<dbReference type="AlphaFoldDB" id="A0A948X0D0"/>
<proteinExistence type="predicted"/>
<organism evidence="2 3">
    <name type="scientific">Candidatus Phocaeicola faecigallinarum</name>
    <dbReference type="NCBI Taxonomy" id="2838732"/>
    <lineage>
        <taxon>Bacteria</taxon>
        <taxon>Pseudomonadati</taxon>
        <taxon>Bacteroidota</taxon>
        <taxon>Bacteroidia</taxon>
        <taxon>Bacteroidales</taxon>
        <taxon>Bacteroidaceae</taxon>
        <taxon>Phocaeicola</taxon>
    </lineage>
</organism>
<evidence type="ECO:0000313" key="3">
    <source>
        <dbReference type="Proteomes" id="UP000783796"/>
    </source>
</evidence>
<feature type="chain" id="PRO_5037830795" description="Lipocalin-like domain-containing protein" evidence="1">
    <location>
        <begin position="22"/>
        <end position="130"/>
    </location>
</feature>
<reference evidence="2" key="2">
    <citation type="submission" date="2021-04" db="EMBL/GenBank/DDBJ databases">
        <authorList>
            <person name="Gilroy R."/>
        </authorList>
    </citation>
    <scope>NUCLEOTIDE SEQUENCE</scope>
    <source>
        <strain evidence="2">G4-2901</strain>
    </source>
</reference>
<reference evidence="2" key="1">
    <citation type="journal article" date="2021" name="PeerJ">
        <title>Extensive microbial diversity within the chicken gut microbiome revealed by metagenomics and culture.</title>
        <authorList>
            <person name="Gilroy R."/>
            <person name="Ravi A."/>
            <person name="Getino M."/>
            <person name="Pursley I."/>
            <person name="Horton D.L."/>
            <person name="Alikhan N.F."/>
            <person name="Baker D."/>
            <person name="Gharbi K."/>
            <person name="Hall N."/>
            <person name="Watson M."/>
            <person name="Adriaenssens E.M."/>
            <person name="Foster-Nyarko E."/>
            <person name="Jarju S."/>
            <person name="Secka A."/>
            <person name="Antonio M."/>
            <person name="Oren A."/>
            <person name="Chaudhuri R.R."/>
            <person name="La Ragione R."/>
            <person name="Hildebrand F."/>
            <person name="Pallen M.J."/>
        </authorList>
    </citation>
    <scope>NUCLEOTIDE SEQUENCE</scope>
    <source>
        <strain evidence="2">G4-2901</strain>
    </source>
</reference>
<feature type="signal peptide" evidence="1">
    <location>
        <begin position="1"/>
        <end position="21"/>
    </location>
</feature>
<dbReference type="PROSITE" id="PS51257">
    <property type="entry name" value="PROKAR_LIPOPROTEIN"/>
    <property type="match status" value="1"/>
</dbReference>
<name>A0A948X0D0_9BACT</name>
<evidence type="ECO:0008006" key="4">
    <source>
        <dbReference type="Google" id="ProtNLM"/>
    </source>
</evidence>
<comment type="caution">
    <text evidence="2">The sequence shown here is derived from an EMBL/GenBank/DDBJ whole genome shotgun (WGS) entry which is preliminary data.</text>
</comment>